<evidence type="ECO:0000256" key="1">
    <source>
        <dbReference type="SAM" id="MobiDB-lite"/>
    </source>
</evidence>
<dbReference type="Proteomes" id="UP001469553">
    <property type="component" value="Unassembled WGS sequence"/>
</dbReference>
<proteinExistence type="predicted"/>
<dbReference type="EMBL" id="JAHRIP010039560">
    <property type="protein sequence ID" value="MEQ2296150.1"/>
    <property type="molecule type" value="Genomic_DNA"/>
</dbReference>
<organism evidence="2 3">
    <name type="scientific">Ameca splendens</name>
    <dbReference type="NCBI Taxonomy" id="208324"/>
    <lineage>
        <taxon>Eukaryota</taxon>
        <taxon>Metazoa</taxon>
        <taxon>Chordata</taxon>
        <taxon>Craniata</taxon>
        <taxon>Vertebrata</taxon>
        <taxon>Euteleostomi</taxon>
        <taxon>Actinopterygii</taxon>
        <taxon>Neopterygii</taxon>
        <taxon>Teleostei</taxon>
        <taxon>Neoteleostei</taxon>
        <taxon>Acanthomorphata</taxon>
        <taxon>Ovalentaria</taxon>
        <taxon>Atherinomorphae</taxon>
        <taxon>Cyprinodontiformes</taxon>
        <taxon>Goodeidae</taxon>
        <taxon>Ameca</taxon>
    </lineage>
</organism>
<evidence type="ECO:0000313" key="2">
    <source>
        <dbReference type="EMBL" id="MEQ2296150.1"/>
    </source>
</evidence>
<keyword evidence="3" id="KW-1185">Reference proteome</keyword>
<gene>
    <name evidence="2" type="ORF">AMECASPLE_022060</name>
</gene>
<evidence type="ECO:0000313" key="3">
    <source>
        <dbReference type="Proteomes" id="UP001469553"/>
    </source>
</evidence>
<name>A0ABV0YRX3_9TELE</name>
<sequence length="133" mass="15249">MSAFSIIGWLGTVFNEILNLMITYQISCSDTNIFPRTQNNTTTKQRVWFGNLLMVLKETSVFRRREQAESSCPKSDCLHQMKRQEDPAESTEEEYPISNLKLISPLSKSMVLYFKVLVFISAKTKTSSQSPKL</sequence>
<accession>A0ABV0YRX3</accession>
<protein>
    <submittedName>
        <fullName evidence="2">Uncharacterized protein</fullName>
    </submittedName>
</protein>
<feature type="compositionally biased region" description="Basic and acidic residues" evidence="1">
    <location>
        <begin position="76"/>
        <end position="86"/>
    </location>
</feature>
<feature type="region of interest" description="Disordered" evidence="1">
    <location>
        <begin position="67"/>
        <end position="93"/>
    </location>
</feature>
<reference evidence="2 3" key="1">
    <citation type="submission" date="2021-06" db="EMBL/GenBank/DDBJ databases">
        <authorList>
            <person name="Palmer J.M."/>
        </authorList>
    </citation>
    <scope>NUCLEOTIDE SEQUENCE [LARGE SCALE GENOMIC DNA]</scope>
    <source>
        <strain evidence="2 3">AS_MEX2019</strain>
        <tissue evidence="2">Muscle</tissue>
    </source>
</reference>
<comment type="caution">
    <text evidence="2">The sequence shown here is derived from an EMBL/GenBank/DDBJ whole genome shotgun (WGS) entry which is preliminary data.</text>
</comment>